<name>A0AAV4LLT3_BABCB</name>
<dbReference type="Proteomes" id="UP001497744">
    <property type="component" value="Unassembled WGS sequence"/>
</dbReference>
<organism evidence="2 3">
    <name type="scientific">Babesia caballi</name>
    <dbReference type="NCBI Taxonomy" id="5871"/>
    <lineage>
        <taxon>Eukaryota</taxon>
        <taxon>Sar</taxon>
        <taxon>Alveolata</taxon>
        <taxon>Apicomplexa</taxon>
        <taxon>Aconoidasida</taxon>
        <taxon>Piroplasmida</taxon>
        <taxon>Babesiidae</taxon>
        <taxon>Babesia</taxon>
    </lineage>
</organism>
<dbReference type="GeneID" id="94192570"/>
<evidence type="ECO:0000256" key="1">
    <source>
        <dbReference type="SAM" id="Phobius"/>
    </source>
</evidence>
<reference evidence="2 3" key="1">
    <citation type="submission" date="2021-06" db="EMBL/GenBank/DDBJ databases">
        <title>Genome sequence of Babesia caballi.</title>
        <authorList>
            <person name="Yamagishi J."/>
            <person name="Kidaka T."/>
            <person name="Ochi A."/>
        </authorList>
    </citation>
    <scope>NUCLEOTIDE SEQUENCE [LARGE SCALE GENOMIC DNA]</scope>
    <source>
        <strain evidence="2">USDA-D6B2</strain>
    </source>
</reference>
<evidence type="ECO:0000313" key="3">
    <source>
        <dbReference type="Proteomes" id="UP001497744"/>
    </source>
</evidence>
<accession>A0AAV4LLT3</accession>
<feature type="transmembrane region" description="Helical" evidence="1">
    <location>
        <begin position="1069"/>
        <end position="1086"/>
    </location>
</feature>
<keyword evidence="1" id="KW-0812">Transmembrane</keyword>
<dbReference type="EMBL" id="BPLF01000001">
    <property type="protein sequence ID" value="GIX61087.1"/>
    <property type="molecule type" value="Genomic_DNA"/>
</dbReference>
<keyword evidence="1" id="KW-1133">Transmembrane helix</keyword>
<keyword evidence="3" id="KW-1185">Reference proteome</keyword>
<keyword evidence="1" id="KW-0472">Membrane</keyword>
<evidence type="ECO:0000313" key="2">
    <source>
        <dbReference type="EMBL" id="GIX61087.1"/>
    </source>
</evidence>
<protein>
    <submittedName>
        <fullName evidence="2">Variant erythrocyte surface antigen-1 family protein</fullName>
    </submittedName>
</protein>
<comment type="caution">
    <text evidence="2">The sequence shown here is derived from an EMBL/GenBank/DDBJ whole genome shotgun (WGS) entry which is preliminary data.</text>
</comment>
<dbReference type="RefSeq" id="XP_067713158.1">
    <property type="nucleotide sequence ID" value="XM_067857057.1"/>
</dbReference>
<gene>
    <name evidence="2" type="ORF">BcabD6B2_05220</name>
</gene>
<sequence length="1128" mass="123833">MSGKSLTECPSNLKEAIDWILRVTGKDGQTPNKDGTAALSKQVTQLLESVHGSGSGLGLEFTEVKDALADGSSSGLIAKLADGLQQFIGYDSRGKFTGGGILPANVAKHQVCNAILNFVIRFLEGLCDIKELKDKPDKQKVLDVIVKLRKCVGTGQVPEGFEDLVGKIEEKVKERFDSKVNHSDRGQTGKLNAVFSALKDIVTEKFQTEHHTHDVKNDTQKVSDYIDAVELKEDSNRAFTNLCNTVSGLFGQIRNDGLSNTAALQTHNLSISAVNPDSINSGINSINKNSQFKNYANAAVFTAVRDAATAFVAEVKEPGKYTSYYDRSENTEVNNVQCAKIFLGCLPLYYQALTYIYWGCHDKGGPWRNLTLGGGALRSYFDSQGLLPTFVDTNKRGAHIAESALNKFTELQQGMTKATSSSSFPYASFAAELRKKVGQNSGQLADSCPLSALFYGASCYFRCQQFKNAKLAGGTPKTIREMLYFLAALQFSPQYGAFDGYVTEYFRAIVPDSTKSTPDAREDHELKLQVADSGITSKPSSTSSSDTLSAADLKSYLTSTFHLAPAFIGVMQGPGASEKSEPWLHSLFSNSQLNLSIPLSGPGILGALSNYAYALQFQLHFLYQQCNNTYTKACGWNQCTFGQKINQSSKDKVVPSHICVIGCTKNSGSHDHNSEPDECEHNGCGTKNKPSPLQAFLTDKLRGFSRGHPSDSSSHLATCSGSLCHVPMGFQATHLRSASSGSAQGENICLTLRAFCGGFNTPLRQLSEKLGCLTMRTPRTLGDLFGFTWHLNGQLFKGGKSAEDSLKEFFSSIGLTKSSWTEISKLDPATFRGKVQEKITRLSSSPASKGIDKALSLFPGLPFWYNIFMVKPDDSLPVRLFKIKNIPHQTSKTPKYNGEHDDLYSLYYPQCTGPNCGPYLYPLTHSDGATYAPRNASTYLSWILYLSDDLQSWLQDMLDEFKDIGCKKVGCKGCNCESGQHGIPNTCSCPSVVQCGGTLPLLYRHGFRYYSPLELMGGSNGSNTKRQCHQFAQQLQKVISSEAPLDNLITTIDTFLYAIRWEFFSKLSGFWTIYVCIILYTFFFLLDTLRVRSHLHFPSSNSITPISLLGTGKAPALRTYTKLTYFMP</sequence>
<proteinExistence type="predicted"/>
<dbReference type="AlphaFoldDB" id="A0AAV4LLT3"/>